<organism evidence="1 2">
    <name type="scientific">Corallococcus exiguus</name>
    <dbReference type="NCBI Taxonomy" id="83462"/>
    <lineage>
        <taxon>Bacteria</taxon>
        <taxon>Pseudomonadati</taxon>
        <taxon>Myxococcota</taxon>
        <taxon>Myxococcia</taxon>
        <taxon>Myxococcales</taxon>
        <taxon>Cystobacterineae</taxon>
        <taxon>Myxococcaceae</taxon>
        <taxon>Corallococcus</taxon>
    </lineage>
</organism>
<keyword evidence="2" id="KW-1185">Reference proteome</keyword>
<reference evidence="1 2" key="1">
    <citation type="submission" date="2020-01" db="EMBL/GenBank/DDBJ databases">
        <title>The draft genome sequence of Corallococcus exiguus DSM 14696.</title>
        <authorList>
            <person name="Zhang X."/>
            <person name="Zhu H."/>
        </authorList>
    </citation>
    <scope>NUCLEOTIDE SEQUENCE [LARGE SCALE GENOMIC DNA]</scope>
    <source>
        <strain evidence="1 2">DSM 14696</strain>
    </source>
</reference>
<gene>
    <name evidence="1" type="ORF">GTZ93_02465</name>
</gene>
<accession>A0A7Y1S1L9</accession>
<dbReference type="EMBL" id="JAAAPK010000001">
    <property type="protein sequence ID" value="NBC38676.1"/>
    <property type="molecule type" value="Genomic_DNA"/>
</dbReference>
<comment type="caution">
    <text evidence="1">The sequence shown here is derived from an EMBL/GenBank/DDBJ whole genome shotgun (WGS) entry which is preliminary data.</text>
</comment>
<dbReference type="Proteomes" id="UP000537825">
    <property type="component" value="Unassembled WGS sequence"/>
</dbReference>
<proteinExistence type="predicted"/>
<protein>
    <submittedName>
        <fullName evidence="1">Uncharacterized protein</fullName>
    </submittedName>
</protein>
<evidence type="ECO:0000313" key="1">
    <source>
        <dbReference type="EMBL" id="NBC38676.1"/>
    </source>
</evidence>
<sequence length="135" mass="15651">MLKTAGYFREFGPGFEDAPSLVESRGKLPEEDWRRVARYLHTGVTLAVSGGLLKDCLTGETLVASHYAQTDGVWTWRADLPRYVERYRVAIPDAFLEHMRALDWKCPVLSQQELIALTERLFHEMKHARKHRRKP</sequence>
<evidence type="ECO:0000313" key="2">
    <source>
        <dbReference type="Proteomes" id="UP000537825"/>
    </source>
</evidence>
<dbReference type="RefSeq" id="WP_121751596.1">
    <property type="nucleotide sequence ID" value="NZ_CBCSLE010000033.1"/>
</dbReference>
<name>A0A7Y1S1L9_9BACT</name>
<dbReference type="AlphaFoldDB" id="A0A7Y1S1L9"/>